<dbReference type="Gene3D" id="1.20.58.610">
    <property type="entry name" value="Cdc37, Hsp90 binding domain"/>
    <property type="match status" value="1"/>
</dbReference>
<dbReference type="GO" id="GO:0006457">
    <property type="term" value="P:protein folding"/>
    <property type="evidence" value="ECO:0007669"/>
    <property type="project" value="TreeGrafter"/>
</dbReference>
<dbReference type="AlphaFoldDB" id="A0A0D2NLE6"/>
<evidence type="ECO:0000256" key="3">
    <source>
        <dbReference type="ARBA" id="ARBA00022490"/>
    </source>
</evidence>
<dbReference type="InterPro" id="IPR013874">
    <property type="entry name" value="Cdc37_Hsp90-bd"/>
</dbReference>
<evidence type="ECO:0000259" key="8">
    <source>
        <dbReference type="SMART" id="SM01071"/>
    </source>
</evidence>
<dbReference type="SMART" id="SM01069">
    <property type="entry name" value="CDC37_C"/>
    <property type="match status" value="1"/>
</dbReference>
<keyword evidence="3" id="KW-0963">Cytoplasm</keyword>
<dbReference type="GO" id="GO:0005737">
    <property type="term" value="C:cytoplasm"/>
    <property type="evidence" value="ECO:0007669"/>
    <property type="project" value="UniProtKB-SubCell"/>
</dbReference>
<feature type="domain" description="Cdc37 N-terminal" evidence="8">
    <location>
        <begin position="2"/>
        <end position="196"/>
    </location>
</feature>
<dbReference type="GO" id="GO:0051087">
    <property type="term" value="F:protein-folding chaperone binding"/>
    <property type="evidence" value="ECO:0007669"/>
    <property type="project" value="TreeGrafter"/>
</dbReference>
<dbReference type="PANTHER" id="PTHR12800:SF4">
    <property type="entry name" value="HSP90 CO-CHAPERONE CDC37"/>
    <property type="match status" value="1"/>
</dbReference>
<dbReference type="Pfam" id="PF08564">
    <property type="entry name" value="CDC37_C"/>
    <property type="match status" value="1"/>
</dbReference>
<feature type="domain" description="Cdc37 C-terminal" evidence="6">
    <location>
        <begin position="392"/>
        <end position="486"/>
    </location>
</feature>
<comment type="similarity">
    <text evidence="2">Belongs to the CDC37 family.</text>
</comment>
<evidence type="ECO:0000313" key="10">
    <source>
        <dbReference type="Proteomes" id="UP000054270"/>
    </source>
</evidence>
<dbReference type="PANTHER" id="PTHR12800">
    <property type="entry name" value="CDC37-RELATED"/>
    <property type="match status" value="1"/>
</dbReference>
<dbReference type="EMBL" id="KN817603">
    <property type="protein sequence ID" value="KJA17471.1"/>
    <property type="molecule type" value="Genomic_DNA"/>
</dbReference>
<name>A0A0D2NLE6_HYPSF</name>
<evidence type="ECO:0000256" key="1">
    <source>
        <dbReference type="ARBA" id="ARBA00004496"/>
    </source>
</evidence>
<dbReference type="GO" id="GO:0050821">
    <property type="term" value="P:protein stabilization"/>
    <property type="evidence" value="ECO:0007669"/>
    <property type="project" value="TreeGrafter"/>
</dbReference>
<dbReference type="InterPro" id="IPR013855">
    <property type="entry name" value="Cdc37_N_dom"/>
</dbReference>
<keyword evidence="4" id="KW-0143">Chaperone</keyword>
<dbReference type="GO" id="GO:0031072">
    <property type="term" value="F:heat shock protein binding"/>
    <property type="evidence" value="ECO:0007669"/>
    <property type="project" value="TreeGrafter"/>
</dbReference>
<evidence type="ECO:0000259" key="6">
    <source>
        <dbReference type="SMART" id="SM01069"/>
    </source>
</evidence>
<dbReference type="SMART" id="SM01071">
    <property type="entry name" value="CDC37_N"/>
    <property type="match status" value="1"/>
</dbReference>
<dbReference type="InterPro" id="IPR013873">
    <property type="entry name" value="Cdc37_C"/>
</dbReference>
<dbReference type="SMART" id="SM01070">
    <property type="entry name" value="CDC37_M"/>
    <property type="match status" value="1"/>
</dbReference>
<gene>
    <name evidence="9" type="ORF">HYPSUDRAFT_70714</name>
</gene>
<dbReference type="GO" id="GO:0051082">
    <property type="term" value="F:unfolded protein binding"/>
    <property type="evidence" value="ECO:0007669"/>
    <property type="project" value="TreeGrafter"/>
</dbReference>
<comment type="subcellular location">
    <subcellularLocation>
        <location evidence="1">Cytoplasm</location>
    </subcellularLocation>
</comment>
<dbReference type="SUPFAM" id="SSF101391">
    <property type="entry name" value="Hsp90 co-chaperone CDC37"/>
    <property type="match status" value="1"/>
</dbReference>
<dbReference type="Pfam" id="PF03234">
    <property type="entry name" value="CDC37_N"/>
    <property type="match status" value="1"/>
</dbReference>
<evidence type="ECO:0000256" key="2">
    <source>
        <dbReference type="ARBA" id="ARBA00006222"/>
    </source>
</evidence>
<dbReference type="GO" id="GO:0019901">
    <property type="term" value="F:protein kinase binding"/>
    <property type="evidence" value="ECO:0007669"/>
    <property type="project" value="InterPro"/>
</dbReference>
<dbReference type="OMA" id="NYSKWDQ"/>
<dbReference type="Proteomes" id="UP000054270">
    <property type="component" value="Unassembled WGS sequence"/>
</dbReference>
<feature type="domain" description="Cdc37 Hsp90 binding" evidence="7">
    <location>
        <begin position="203"/>
        <end position="376"/>
    </location>
</feature>
<sequence>MPLNYSKWDQLELSDDSDIEGHPNVDKKSLIRWKQRDIHEKRELRKHKIKTLEAQIACNEVLLPRIKNIHADLSSSSSSAPAPVYFNTLVSRLQTNPSPDCPPGNDPTKLEQTYDGMLFSLLKMVGEKAMERVKDSGTSEADKDAKLTKELVAEMEVHVKHLGETIEKDKEELETEEAEQKKHITMDDLHEGFESHYVPPTPAPPPVPVTAVKGGKGKEKAKATTIEVLNPKALEASAPAVPDIDAEEDEEDGLPELTPSLEAFSKITLWNYEQSFQFIQSHRDVYVPGASDALLVAGFRAQGEGKSKYAKQCVHQSLLIQYCEKLGRDGVGIFFKKMVSGDKRALKVFVDDVESTYEHLVNRVKINKEEAQNESREQIQLVPENPDQIISFNVPDGPPPENLVLEGPGTEGLDIEEVRKALQFRWDVYQGFTPDLQEALKSGGLDGVNNVLGDLDVAEAEAIVNSLDVAGILNFAEGGVRDQTGAD</sequence>
<dbReference type="InterPro" id="IPR038189">
    <property type="entry name" value="Cdc37_Hsp90-bd_sf"/>
</dbReference>
<organism evidence="9 10">
    <name type="scientific">Hypholoma sublateritium (strain FD-334 SS-4)</name>
    <dbReference type="NCBI Taxonomy" id="945553"/>
    <lineage>
        <taxon>Eukaryota</taxon>
        <taxon>Fungi</taxon>
        <taxon>Dikarya</taxon>
        <taxon>Basidiomycota</taxon>
        <taxon>Agaricomycotina</taxon>
        <taxon>Agaricomycetes</taxon>
        <taxon>Agaricomycetidae</taxon>
        <taxon>Agaricales</taxon>
        <taxon>Agaricineae</taxon>
        <taxon>Strophariaceae</taxon>
        <taxon>Hypholoma</taxon>
    </lineage>
</organism>
<dbReference type="InterPro" id="IPR004918">
    <property type="entry name" value="Cdc37"/>
</dbReference>
<keyword evidence="10" id="KW-1185">Reference proteome</keyword>
<dbReference type="OrthoDB" id="440202at2759"/>
<evidence type="ECO:0000256" key="4">
    <source>
        <dbReference type="ARBA" id="ARBA00023186"/>
    </source>
</evidence>
<evidence type="ECO:0000259" key="7">
    <source>
        <dbReference type="SMART" id="SM01070"/>
    </source>
</evidence>
<dbReference type="STRING" id="945553.A0A0D2NLE6"/>
<reference evidence="10" key="1">
    <citation type="submission" date="2014-04" db="EMBL/GenBank/DDBJ databases">
        <title>Evolutionary Origins and Diversification of the Mycorrhizal Mutualists.</title>
        <authorList>
            <consortium name="DOE Joint Genome Institute"/>
            <consortium name="Mycorrhizal Genomics Consortium"/>
            <person name="Kohler A."/>
            <person name="Kuo A."/>
            <person name="Nagy L.G."/>
            <person name="Floudas D."/>
            <person name="Copeland A."/>
            <person name="Barry K.W."/>
            <person name="Cichocki N."/>
            <person name="Veneault-Fourrey C."/>
            <person name="LaButti K."/>
            <person name="Lindquist E.A."/>
            <person name="Lipzen A."/>
            <person name="Lundell T."/>
            <person name="Morin E."/>
            <person name="Murat C."/>
            <person name="Riley R."/>
            <person name="Ohm R."/>
            <person name="Sun H."/>
            <person name="Tunlid A."/>
            <person name="Henrissat B."/>
            <person name="Grigoriev I.V."/>
            <person name="Hibbett D.S."/>
            <person name="Martin F."/>
        </authorList>
    </citation>
    <scope>NUCLEOTIDE SEQUENCE [LARGE SCALE GENOMIC DNA]</scope>
    <source>
        <strain evidence="10">FD-334 SS-4</strain>
    </source>
</reference>
<protein>
    <recommendedName>
        <fullName evidence="5">Hsp90 chaperone protein kinase-targeting subunit</fullName>
    </recommendedName>
</protein>
<evidence type="ECO:0000313" key="9">
    <source>
        <dbReference type="EMBL" id="KJA17471.1"/>
    </source>
</evidence>
<dbReference type="Pfam" id="PF08565">
    <property type="entry name" value="CDC37_M"/>
    <property type="match status" value="1"/>
</dbReference>
<proteinExistence type="inferred from homology"/>
<evidence type="ECO:0000256" key="5">
    <source>
        <dbReference type="ARBA" id="ARBA00031396"/>
    </source>
</evidence>
<accession>A0A0D2NLE6</accession>